<dbReference type="Proteomes" id="UP000016521">
    <property type="component" value="Chromosome I"/>
</dbReference>
<feature type="domain" description="N-acetyltransferase" evidence="1">
    <location>
        <begin position="11"/>
        <end position="153"/>
    </location>
</feature>
<proteinExistence type="predicted"/>
<dbReference type="InterPro" id="IPR016181">
    <property type="entry name" value="Acyl_CoA_acyltransferase"/>
</dbReference>
<dbReference type="EMBL" id="CP011924">
    <property type="protein sequence ID" value="ATD06821.1"/>
    <property type="molecule type" value="Genomic_DNA"/>
</dbReference>
<dbReference type="InterPro" id="IPR000182">
    <property type="entry name" value="GNAT_dom"/>
</dbReference>
<organism evidence="2 3">
    <name type="scientific">Pseudoalteromonas piscicida</name>
    <dbReference type="NCBI Taxonomy" id="43662"/>
    <lineage>
        <taxon>Bacteria</taxon>
        <taxon>Pseudomonadati</taxon>
        <taxon>Pseudomonadota</taxon>
        <taxon>Gammaproteobacteria</taxon>
        <taxon>Alteromonadales</taxon>
        <taxon>Pseudoalteromonadaceae</taxon>
        <taxon>Pseudoalteromonas</taxon>
    </lineage>
</organism>
<protein>
    <submittedName>
        <fullName evidence="2">ElaA protein</fullName>
    </submittedName>
</protein>
<name>A0ABM6ND52_PSEO7</name>
<dbReference type="CDD" id="cd04301">
    <property type="entry name" value="NAT_SF"/>
    <property type="match status" value="1"/>
</dbReference>
<gene>
    <name evidence="2" type="primary">elaA</name>
    <name evidence="2" type="ORF">PPIS_a1736</name>
</gene>
<dbReference type="SUPFAM" id="SSF55729">
    <property type="entry name" value="Acyl-CoA N-acyltransferases (Nat)"/>
    <property type="match status" value="1"/>
</dbReference>
<evidence type="ECO:0000313" key="3">
    <source>
        <dbReference type="Proteomes" id="UP000016521"/>
    </source>
</evidence>
<evidence type="ECO:0000259" key="1">
    <source>
        <dbReference type="PROSITE" id="PS51186"/>
    </source>
</evidence>
<dbReference type="PROSITE" id="PS51186">
    <property type="entry name" value="GNAT"/>
    <property type="match status" value="1"/>
</dbReference>
<dbReference type="RefSeq" id="WP_245008163.1">
    <property type="nucleotide sequence ID" value="NZ_CP081860.1"/>
</dbReference>
<keyword evidence="3" id="KW-1185">Reference proteome</keyword>
<dbReference type="Gene3D" id="3.40.630.30">
    <property type="match status" value="1"/>
</dbReference>
<accession>A0ABM6ND52</accession>
<reference evidence="2 3" key="1">
    <citation type="submission" date="2015-06" db="EMBL/GenBank/DDBJ databases">
        <authorList>
            <person name="Xie B.-B."/>
            <person name="Rong J.-C."/>
            <person name="Qin Q.-L."/>
            <person name="Zhang Y.-Z."/>
        </authorList>
    </citation>
    <scope>NUCLEOTIDE SEQUENCE [LARGE SCALE GENOMIC DNA]</scope>
    <source>
        <strain evidence="2 3">JCM 20779</strain>
    </source>
</reference>
<dbReference type="GeneID" id="67502149"/>
<dbReference type="Pfam" id="PF13673">
    <property type="entry name" value="Acetyltransf_10"/>
    <property type="match status" value="1"/>
</dbReference>
<evidence type="ECO:0000313" key="2">
    <source>
        <dbReference type="EMBL" id="ATD06821.1"/>
    </source>
</evidence>
<sequence>MTEKNMNWQIKSYDALTKDELFEILKLRVEVFVVEQACPYPEIDDTDRAPETRHLFLVKDEQILAYARCYRKSATTASIGRVIVSSMLRGQGIAHNLMHRAIACCETDITHEALVISAQCYLDKFYTGLGFVKQGEDYLEDGILHQDMLFVKK</sequence>